<reference evidence="2" key="1">
    <citation type="journal article" date="2013" name="Nature">
        <title>Pan genome of the phytoplankton Emiliania underpins its global distribution.</title>
        <authorList>
            <person name="Read B.A."/>
            <person name="Kegel J."/>
            <person name="Klute M.J."/>
            <person name="Kuo A."/>
            <person name="Lefebvre S.C."/>
            <person name="Maumus F."/>
            <person name="Mayer C."/>
            <person name="Miller J."/>
            <person name="Monier A."/>
            <person name="Salamov A."/>
            <person name="Young J."/>
            <person name="Aguilar M."/>
            <person name="Claverie J.M."/>
            <person name="Frickenhaus S."/>
            <person name="Gonzalez K."/>
            <person name="Herman E.K."/>
            <person name="Lin Y.C."/>
            <person name="Napier J."/>
            <person name="Ogata H."/>
            <person name="Sarno A.F."/>
            <person name="Shmutz J."/>
            <person name="Schroeder D."/>
            <person name="de Vargas C."/>
            <person name="Verret F."/>
            <person name="von Dassow P."/>
            <person name="Valentin K."/>
            <person name="Van de Peer Y."/>
            <person name="Wheeler G."/>
            <person name="Dacks J.B."/>
            <person name="Delwiche C.F."/>
            <person name="Dyhrman S.T."/>
            <person name="Glockner G."/>
            <person name="John U."/>
            <person name="Richards T."/>
            <person name="Worden A.Z."/>
            <person name="Zhang X."/>
            <person name="Grigoriev I.V."/>
            <person name="Allen A.E."/>
            <person name="Bidle K."/>
            <person name="Borodovsky M."/>
            <person name="Bowler C."/>
            <person name="Brownlee C."/>
            <person name="Cock J.M."/>
            <person name="Elias M."/>
            <person name="Gladyshev V.N."/>
            <person name="Groth M."/>
            <person name="Guda C."/>
            <person name="Hadaegh A."/>
            <person name="Iglesias-Rodriguez M.D."/>
            <person name="Jenkins J."/>
            <person name="Jones B.M."/>
            <person name="Lawson T."/>
            <person name="Leese F."/>
            <person name="Lindquist E."/>
            <person name="Lobanov A."/>
            <person name="Lomsadze A."/>
            <person name="Malik S.B."/>
            <person name="Marsh M.E."/>
            <person name="Mackinder L."/>
            <person name="Mock T."/>
            <person name="Mueller-Roeber B."/>
            <person name="Pagarete A."/>
            <person name="Parker M."/>
            <person name="Probert I."/>
            <person name="Quesneville H."/>
            <person name="Raines C."/>
            <person name="Rensing S.A."/>
            <person name="Riano-Pachon D.M."/>
            <person name="Richier S."/>
            <person name="Rokitta S."/>
            <person name="Shiraiwa Y."/>
            <person name="Soanes D.M."/>
            <person name="van der Giezen M."/>
            <person name="Wahlund T.M."/>
            <person name="Williams B."/>
            <person name="Wilson W."/>
            <person name="Wolfe G."/>
            <person name="Wurch L.L."/>
        </authorList>
    </citation>
    <scope>NUCLEOTIDE SEQUENCE</scope>
</reference>
<reference evidence="1" key="2">
    <citation type="submission" date="2024-10" db="UniProtKB">
        <authorList>
            <consortium name="EnsemblProtists"/>
        </authorList>
    </citation>
    <scope>IDENTIFICATION</scope>
</reference>
<protein>
    <submittedName>
        <fullName evidence="1">Uncharacterized protein</fullName>
    </submittedName>
</protein>
<proteinExistence type="predicted"/>
<dbReference type="KEGG" id="ehx:EMIHUDRAFT_121994"/>
<accession>A0A0D3KWC6</accession>
<dbReference type="GeneID" id="17285333"/>
<dbReference type="AlphaFoldDB" id="A0A0D3KWC6"/>
<keyword evidence="2" id="KW-1185">Reference proteome</keyword>
<evidence type="ECO:0000313" key="1">
    <source>
        <dbReference type="EnsemblProtists" id="EOD40061"/>
    </source>
</evidence>
<dbReference type="HOGENOM" id="CLU_1605764_0_0_1"/>
<dbReference type="PaxDb" id="2903-EOD40061"/>
<organism evidence="1 2">
    <name type="scientific">Emiliania huxleyi (strain CCMP1516)</name>
    <dbReference type="NCBI Taxonomy" id="280463"/>
    <lineage>
        <taxon>Eukaryota</taxon>
        <taxon>Haptista</taxon>
        <taxon>Haptophyta</taxon>
        <taxon>Prymnesiophyceae</taxon>
        <taxon>Isochrysidales</taxon>
        <taxon>Noelaerhabdaceae</taxon>
        <taxon>Emiliania</taxon>
    </lineage>
</organism>
<dbReference type="Proteomes" id="UP000013827">
    <property type="component" value="Unassembled WGS sequence"/>
</dbReference>
<evidence type="ECO:0000313" key="2">
    <source>
        <dbReference type="Proteomes" id="UP000013827"/>
    </source>
</evidence>
<dbReference type="RefSeq" id="XP_005792490.1">
    <property type="nucleotide sequence ID" value="XM_005792433.1"/>
</dbReference>
<name>A0A0D3KWC6_EMIH1</name>
<sequence>MRTLRRRRAAPPGSETLDVGGWQVVVTDGHAVLPEGMTHLPDRAFRHRTSLVSVACPRGSLPWEHAPPADIPAAKRAATASQLSEGLPREAAVAVEALLRPPRGAGGEVDHAALLRTLRLAAGSDGGEEGEGEQGEGMDWQRLGLSWRADGAILDAGGELVRRPAG</sequence>
<dbReference type="EnsemblProtists" id="EOD40061">
    <property type="protein sequence ID" value="EOD40061"/>
    <property type="gene ID" value="EMIHUDRAFT_121994"/>
</dbReference>